<dbReference type="Pfam" id="PF13737">
    <property type="entry name" value="DDE_Tnp_1_5"/>
    <property type="match status" value="1"/>
</dbReference>
<reference evidence="2 3" key="1">
    <citation type="submission" date="2014-05" db="EMBL/GenBank/DDBJ databases">
        <title>Whole genome shotgun sequence of Rhizobium rhizogenes NBRC 13257.</title>
        <authorList>
            <person name="Katano-Makiyama Y."/>
            <person name="Hosoyama A."/>
            <person name="Hashimoto M."/>
            <person name="Hosoyama Y."/>
            <person name="Noguchi M."/>
            <person name="Tsuchikane K."/>
            <person name="Kimura A."/>
            <person name="Ohji S."/>
            <person name="Ichikawa N."/>
            <person name="Yamazoe A."/>
            <person name="Fujita N."/>
        </authorList>
    </citation>
    <scope>NUCLEOTIDE SEQUENCE [LARGE SCALE GENOMIC DNA]</scope>
    <source>
        <strain evidence="2 3">NBRC 13257</strain>
    </source>
</reference>
<dbReference type="InterPro" id="IPR053520">
    <property type="entry name" value="Transposase_Tn903"/>
</dbReference>
<dbReference type="AlphaFoldDB" id="A0AA87Q7T5"/>
<proteinExistence type="predicted"/>
<accession>A0AA87Q7T5</accession>
<dbReference type="RefSeq" id="WP_080705541.1">
    <property type="nucleotide sequence ID" value="NZ_BAYX01000049.1"/>
</dbReference>
<dbReference type="EMBL" id="BAYX01000049">
    <property type="protein sequence ID" value="GAJ97155.1"/>
    <property type="molecule type" value="Genomic_DNA"/>
</dbReference>
<dbReference type="NCBIfam" id="NF033579">
    <property type="entry name" value="transpos_IS5_2"/>
    <property type="match status" value="1"/>
</dbReference>
<dbReference type="InterPro" id="IPR053172">
    <property type="entry name" value="Tn903_transposase"/>
</dbReference>
<evidence type="ECO:0000313" key="2">
    <source>
        <dbReference type="EMBL" id="GAJ97155.1"/>
    </source>
</evidence>
<feature type="domain" description="Transposase DDE" evidence="1">
    <location>
        <begin position="32"/>
        <end position="144"/>
    </location>
</feature>
<sequence>MLHKHNAARRHHIGKMKFKVTNWAEYEAGPRRRGSLTLWVTPEALDGWATPRRKTRGGQPRYSDLAIETTLMLGMVFGLRLRQSEGLLSSVLAMMGLDLPVPDHTTLRRRARTWKPPARSNDRQHVTDGPIHVLVDSTGLKIYGASQWLEEKHGTKSRRSWRKLHLAVDADSGEIIAHSPTDKEAGDASQLGPLLDQIDEEIDQFTADGAYDGTPTYDAVLRHSAGARVVIPPRSNAVERPNAQAACQRDDHIASMQINGRLKWQTPIGYSKRALVETAIGRYKGVIGPRLRARSFLAQQTEAAIGVALLNRMLASGRPKSVLCPASAGATKQAGPSK</sequence>
<gene>
    <name evidence="2" type="ORF">RRH01S_49_00010</name>
</gene>
<evidence type="ECO:0000313" key="3">
    <source>
        <dbReference type="Proteomes" id="UP000026941"/>
    </source>
</evidence>
<dbReference type="PANTHER" id="PTHR34631:SF3">
    <property type="entry name" value="ISSOD12 TRANSPOSASE TNPA_ISSOD12"/>
    <property type="match status" value="1"/>
</dbReference>
<dbReference type="InterPro" id="IPR025668">
    <property type="entry name" value="Tnp_DDE_dom"/>
</dbReference>
<name>A0AA87Q7T5_RHIRH</name>
<dbReference type="PANTHER" id="PTHR34631">
    <property type="match status" value="1"/>
</dbReference>
<protein>
    <submittedName>
        <fullName evidence="2">Transposase</fullName>
    </submittedName>
</protein>
<evidence type="ECO:0000259" key="1">
    <source>
        <dbReference type="Pfam" id="PF13737"/>
    </source>
</evidence>
<organism evidence="2 3">
    <name type="scientific">Rhizobium rhizogenes NBRC 13257</name>
    <dbReference type="NCBI Taxonomy" id="1220581"/>
    <lineage>
        <taxon>Bacteria</taxon>
        <taxon>Pseudomonadati</taxon>
        <taxon>Pseudomonadota</taxon>
        <taxon>Alphaproteobacteria</taxon>
        <taxon>Hyphomicrobiales</taxon>
        <taxon>Rhizobiaceae</taxon>
        <taxon>Rhizobium/Agrobacterium group</taxon>
        <taxon>Rhizobium</taxon>
    </lineage>
</organism>
<feature type="non-terminal residue" evidence="2">
    <location>
        <position position="338"/>
    </location>
</feature>
<comment type="caution">
    <text evidence="2">The sequence shown here is derived from an EMBL/GenBank/DDBJ whole genome shotgun (WGS) entry which is preliminary data.</text>
</comment>
<dbReference type="Proteomes" id="UP000026941">
    <property type="component" value="Unassembled WGS sequence"/>
</dbReference>